<evidence type="ECO:0000313" key="2">
    <source>
        <dbReference type="Proteomes" id="UP000466906"/>
    </source>
</evidence>
<proteinExistence type="predicted"/>
<dbReference type="InterPro" id="IPR011604">
    <property type="entry name" value="PDDEXK-like_dom_sf"/>
</dbReference>
<keyword evidence="2" id="KW-1185">Reference proteome</keyword>
<dbReference type="RefSeq" id="WP_163670484.1">
    <property type="nucleotide sequence ID" value="NZ_AP022566.1"/>
</dbReference>
<reference evidence="1 2" key="1">
    <citation type="journal article" date="2019" name="Emerg. Microbes Infect.">
        <title>Comprehensive subspecies identification of 175 nontuberculous mycobacteria species based on 7547 genomic profiles.</title>
        <authorList>
            <person name="Matsumoto Y."/>
            <person name="Kinjo T."/>
            <person name="Motooka D."/>
            <person name="Nabeya D."/>
            <person name="Jung N."/>
            <person name="Uechi K."/>
            <person name="Horii T."/>
            <person name="Iida T."/>
            <person name="Fujita J."/>
            <person name="Nakamura S."/>
        </authorList>
    </citation>
    <scope>NUCLEOTIDE SEQUENCE [LARGE SCALE GENOMIC DNA]</scope>
    <source>
        <strain evidence="1 2">JCM 12272</strain>
        <plasmid evidence="1">pJCM12272</plasmid>
    </source>
</reference>
<protein>
    <submittedName>
        <fullName evidence="1">Uncharacterized protein</fullName>
    </submittedName>
</protein>
<dbReference type="EMBL" id="AP022566">
    <property type="protein sequence ID" value="BBX30425.1"/>
    <property type="molecule type" value="Genomic_DNA"/>
</dbReference>
<accession>A0A6N4V286</accession>
<organism evidence="1 2">
    <name type="scientific">Mycolicibacterium alvei</name>
    <dbReference type="NCBI Taxonomy" id="67081"/>
    <lineage>
        <taxon>Bacteria</taxon>
        <taxon>Bacillati</taxon>
        <taxon>Actinomycetota</taxon>
        <taxon>Actinomycetes</taxon>
        <taxon>Mycobacteriales</taxon>
        <taxon>Mycobacteriaceae</taxon>
        <taxon>Mycolicibacterium</taxon>
    </lineage>
</organism>
<keyword evidence="1" id="KW-0614">Plasmid</keyword>
<dbReference type="Gene3D" id="3.90.320.10">
    <property type="match status" value="1"/>
</dbReference>
<dbReference type="KEGG" id="malv:MALV_55500"/>
<geneLocation type="plasmid" evidence="1 2">
    <name>pJCM12272</name>
</geneLocation>
<name>A0A6N4V286_9MYCO</name>
<dbReference type="AlphaFoldDB" id="A0A6N4V286"/>
<sequence>MTATGAGDEPILLGGYAAKQCPVRTQHDFGPAPLKWDPAPEDQARLDAGIKFEAEVFAELVGLHPGAVVIDPGLTRDEAISTTLRAMKTGSPLILGGWLPDDTSGGRKGRPDILIRVDGGYLPADVKHHRSVEAKKTTTAQISDVASPASWREVKGWTSATTYRFSDGMQLAHYSRMLQACGYHPGPDLMRGAVLGTSRLPGAGRESLVLVWHNLDEPLAFTFSRRQGKARRSLMERYDHEHSFRIAVATEARQAAAGTAAMVTPVRQPECRSCPYARVCDAEMGATDASNAMTVGTLDIREWLTLRRMGITTLGQLASVDVDDPAFLSRYHPEVAYRGRDYARARLAEASQRAAMLCAGVHIAHIGDGPVSVPSAEIEIDLDIEWGADGRVYLWGARVRSGQDESSAMFVPFADWSTLDDSAERGLAERFVTWLREQRDQSGRSVRVFHWSAAEPSRLKKILGEAAGDLLDPATGVFTDLESIFKAQFFSVHGSSIKTVAPYFGFTWRAPDAGGATSQTRLDAVHEHGADAADARAWLLGYNADDTTAMAVVRGGMRNWTAARGAAPHRARPA</sequence>
<gene>
    <name evidence="1" type="ORF">MALV_55500</name>
</gene>
<evidence type="ECO:0000313" key="1">
    <source>
        <dbReference type="EMBL" id="BBX30425.1"/>
    </source>
</evidence>
<dbReference type="Proteomes" id="UP000466906">
    <property type="component" value="Plasmid pJCM12272"/>
</dbReference>